<evidence type="ECO:0000313" key="1">
    <source>
        <dbReference type="EMBL" id="ABM27100.1"/>
    </source>
</evidence>
<gene>
    <name evidence="1" type="ordered locus">Dvul_0076</name>
</gene>
<dbReference type="KEGG" id="dvl:Dvul_0076"/>
<accession>A0A0H3A6M0</accession>
<reference evidence="2" key="1">
    <citation type="journal article" date="2009" name="Environ. Microbiol.">
        <title>Contribution of mobile genetic elements to Desulfovibrio vulgaris genome plasticity.</title>
        <authorList>
            <person name="Walker C.B."/>
            <person name="Stolyar S."/>
            <person name="Chivian D."/>
            <person name="Pinel N."/>
            <person name="Gabster J.A."/>
            <person name="Dehal P.S."/>
            <person name="He Z."/>
            <person name="Yang Z.K."/>
            <person name="Yen H.C."/>
            <person name="Zhou J."/>
            <person name="Wall J.D."/>
            <person name="Hazen T.C."/>
            <person name="Arkin A.P."/>
            <person name="Stahl D.A."/>
        </authorList>
    </citation>
    <scope>NUCLEOTIDE SEQUENCE [LARGE SCALE GENOMIC DNA]</scope>
    <source>
        <strain evidence="2">DP4</strain>
    </source>
</reference>
<dbReference type="Proteomes" id="UP000009173">
    <property type="component" value="Chromosome"/>
</dbReference>
<sequence length="151" mass="16309">MQSLPIVWQRLVNPAGDTCGRCGNTHESVLAAVEALKEILKPLDVAPILETREIDSESFRVDPSQSNRIWIAGKPIEEWLDAKVSSSCCDTVCEGAHCRTLEIGDRTFEVIPPGMVIKAALIAASKMVDSAKRAGGCACDTGCCTHRHSPF</sequence>
<dbReference type="EMBL" id="CP000527">
    <property type="protein sequence ID" value="ABM27100.1"/>
    <property type="molecule type" value="Genomic_DNA"/>
</dbReference>
<name>A0A0H3A6M0_NITV4</name>
<protein>
    <recommendedName>
        <fullName evidence="3">Heavy metal sensor signal transduction histidine kinase</fullName>
    </recommendedName>
</protein>
<organism evidence="1 2">
    <name type="scientific">Nitratidesulfovibrio vulgaris (strain DP4)</name>
    <name type="common">Desulfovibrio vulgaris</name>
    <dbReference type="NCBI Taxonomy" id="391774"/>
    <lineage>
        <taxon>Bacteria</taxon>
        <taxon>Pseudomonadati</taxon>
        <taxon>Thermodesulfobacteriota</taxon>
        <taxon>Desulfovibrionia</taxon>
        <taxon>Desulfovibrionales</taxon>
        <taxon>Desulfovibrionaceae</taxon>
        <taxon>Nitratidesulfovibrio</taxon>
    </lineage>
</organism>
<dbReference type="HOGENOM" id="CLU_155898_0_0_7"/>
<dbReference type="InterPro" id="IPR021219">
    <property type="entry name" value="DUF2703"/>
</dbReference>
<evidence type="ECO:0000313" key="2">
    <source>
        <dbReference type="Proteomes" id="UP000009173"/>
    </source>
</evidence>
<proteinExistence type="predicted"/>
<dbReference type="AlphaFoldDB" id="A0A0H3A6M0"/>
<dbReference type="RefSeq" id="WP_011791372.1">
    <property type="nucleotide sequence ID" value="NC_008751.1"/>
</dbReference>
<dbReference type="Pfam" id="PF10865">
    <property type="entry name" value="DUF2703"/>
    <property type="match status" value="1"/>
</dbReference>
<evidence type="ECO:0008006" key="3">
    <source>
        <dbReference type="Google" id="ProtNLM"/>
    </source>
</evidence>